<accession>A0A146K7C7</accession>
<reference evidence="2" key="1">
    <citation type="submission" date="2015-07" db="EMBL/GenBank/DDBJ databases">
        <title>Adaptation to a free-living lifestyle via gene acquisitions in the diplomonad Trepomonas sp. PC1.</title>
        <authorList>
            <person name="Xu F."/>
            <person name="Jerlstrom-Hultqvist J."/>
            <person name="Kolisko M."/>
            <person name="Simpson A.G.B."/>
            <person name="Roger A.J."/>
            <person name="Svard S.G."/>
            <person name="Andersson J.O."/>
        </authorList>
    </citation>
    <scope>NUCLEOTIDE SEQUENCE</scope>
    <source>
        <strain evidence="2">PC1</strain>
    </source>
</reference>
<evidence type="ECO:0000313" key="2">
    <source>
        <dbReference type="EMBL" id="JAP92723.1"/>
    </source>
</evidence>
<dbReference type="AlphaFoldDB" id="A0A146K7C7"/>
<organism evidence="2">
    <name type="scientific">Trepomonas sp. PC1</name>
    <dbReference type="NCBI Taxonomy" id="1076344"/>
    <lineage>
        <taxon>Eukaryota</taxon>
        <taxon>Metamonada</taxon>
        <taxon>Diplomonadida</taxon>
        <taxon>Hexamitidae</taxon>
        <taxon>Hexamitinae</taxon>
        <taxon>Trepomonas</taxon>
    </lineage>
</organism>
<dbReference type="Pfam" id="PF12762">
    <property type="entry name" value="DDE_Tnp_IS1595"/>
    <property type="match status" value="1"/>
</dbReference>
<evidence type="ECO:0000259" key="1">
    <source>
        <dbReference type="Pfam" id="PF12762"/>
    </source>
</evidence>
<dbReference type="InterPro" id="IPR024445">
    <property type="entry name" value="Tnp_ISXO2-like"/>
</dbReference>
<dbReference type="EMBL" id="GDID01003883">
    <property type="protein sequence ID" value="JAP92723.1"/>
    <property type="molecule type" value="Transcribed_RNA"/>
</dbReference>
<feature type="non-terminal residue" evidence="2">
    <location>
        <position position="1"/>
    </location>
</feature>
<protein>
    <submittedName>
        <fullName evidence="2">ISXO2-like transposase domain-containing protein</fullName>
    </submittedName>
</protein>
<sequence>DEYMEVQIDEAQLIRNPNTQNYIWIFGIYSKNKPNNKILTRFFALEDRFMNQILPIILSTIQQRATIVSDCYPGYHYLFEYNQYTIQQVNHSNREYKNEGKFTTNMIENQWKQFRARFGKNISFKYFQNYLDYYSALTFSSSREEFMQRFLNHDDFCDYQVFQIDNKLPTQENELMQQISLFVKQQNNQKNYTHNRNLEPQQTNSGLNFLFSMYEKGE</sequence>
<feature type="non-terminal residue" evidence="2">
    <location>
        <position position="218"/>
    </location>
</feature>
<feature type="domain" description="ISXO2-like transposase" evidence="1">
    <location>
        <begin position="25"/>
        <end position="132"/>
    </location>
</feature>
<gene>
    <name evidence="2" type="ORF">TPC1_15234</name>
</gene>
<proteinExistence type="predicted"/>
<name>A0A146K7C7_9EUKA</name>